<keyword evidence="1" id="KW-1133">Transmembrane helix</keyword>
<feature type="domain" description="LysM" evidence="2">
    <location>
        <begin position="115"/>
        <end position="159"/>
    </location>
</feature>
<evidence type="ECO:0000313" key="4">
    <source>
        <dbReference type="Proteomes" id="UP000250266"/>
    </source>
</evidence>
<keyword evidence="4" id="KW-1185">Reference proteome</keyword>
<keyword evidence="1" id="KW-0472">Membrane</keyword>
<sequence>MGRWSERESDEERLPEGIQRVGYDADTQRYIYQDEEGGQWEGAEGARYGRLERVNGTSHPLSAAEVAAQNHSLRDSNREAWRYLLPFALLFIFLLLLLFRFINSAPSITCPSQSEPYTIRSGDTCWAIAKDHGLDVPGLLRLNPGTDCAGLRVGGLLCVPMK</sequence>
<proteinExistence type="predicted"/>
<dbReference type="Pfam" id="PF01476">
    <property type="entry name" value="LysM"/>
    <property type="match status" value="1"/>
</dbReference>
<reference evidence="3 4" key="1">
    <citation type="journal article" date="2016" name="Nat. Commun.">
        <title>Ectomycorrhizal ecology is imprinted in the genome of the dominant symbiotic fungus Cenococcum geophilum.</title>
        <authorList>
            <consortium name="DOE Joint Genome Institute"/>
            <person name="Peter M."/>
            <person name="Kohler A."/>
            <person name="Ohm R.A."/>
            <person name="Kuo A."/>
            <person name="Krutzmann J."/>
            <person name="Morin E."/>
            <person name="Arend M."/>
            <person name="Barry K.W."/>
            <person name="Binder M."/>
            <person name="Choi C."/>
            <person name="Clum A."/>
            <person name="Copeland A."/>
            <person name="Grisel N."/>
            <person name="Haridas S."/>
            <person name="Kipfer T."/>
            <person name="LaButti K."/>
            <person name="Lindquist E."/>
            <person name="Lipzen A."/>
            <person name="Maire R."/>
            <person name="Meier B."/>
            <person name="Mihaltcheva S."/>
            <person name="Molinier V."/>
            <person name="Murat C."/>
            <person name="Poggeler S."/>
            <person name="Quandt C.A."/>
            <person name="Sperisen C."/>
            <person name="Tritt A."/>
            <person name="Tisserant E."/>
            <person name="Crous P.W."/>
            <person name="Henrissat B."/>
            <person name="Nehls U."/>
            <person name="Egli S."/>
            <person name="Spatafora J.W."/>
            <person name="Grigoriev I.V."/>
            <person name="Martin F.M."/>
        </authorList>
    </citation>
    <scope>NUCLEOTIDE SEQUENCE [LARGE SCALE GENOMIC DNA]</scope>
    <source>
        <strain evidence="3 4">CBS 459.81</strain>
    </source>
</reference>
<dbReference type="PROSITE" id="PS51782">
    <property type="entry name" value="LYSM"/>
    <property type="match status" value="1"/>
</dbReference>
<dbReference type="EMBL" id="KV745366">
    <property type="protein sequence ID" value="OCK75078.1"/>
    <property type="molecule type" value="Genomic_DNA"/>
</dbReference>
<protein>
    <submittedName>
        <fullName evidence="3">Carbohydrate-binding module family 50 protein</fullName>
    </submittedName>
</protein>
<dbReference type="Gene3D" id="3.10.350.10">
    <property type="entry name" value="LysM domain"/>
    <property type="match status" value="1"/>
</dbReference>
<evidence type="ECO:0000256" key="1">
    <source>
        <dbReference type="SAM" id="Phobius"/>
    </source>
</evidence>
<name>A0A8E2JA92_9PEZI</name>
<organism evidence="3 4">
    <name type="scientific">Lepidopterella palustris CBS 459.81</name>
    <dbReference type="NCBI Taxonomy" id="1314670"/>
    <lineage>
        <taxon>Eukaryota</taxon>
        <taxon>Fungi</taxon>
        <taxon>Dikarya</taxon>
        <taxon>Ascomycota</taxon>
        <taxon>Pezizomycotina</taxon>
        <taxon>Dothideomycetes</taxon>
        <taxon>Pleosporomycetidae</taxon>
        <taxon>Mytilinidiales</taxon>
        <taxon>Argynnaceae</taxon>
        <taxon>Lepidopterella</taxon>
    </lineage>
</organism>
<dbReference type="OrthoDB" id="2107166at2759"/>
<dbReference type="InterPro" id="IPR036779">
    <property type="entry name" value="LysM_dom_sf"/>
</dbReference>
<evidence type="ECO:0000313" key="3">
    <source>
        <dbReference type="EMBL" id="OCK75078.1"/>
    </source>
</evidence>
<gene>
    <name evidence="3" type="ORF">K432DRAFT_397564</name>
</gene>
<dbReference type="SUPFAM" id="SSF54106">
    <property type="entry name" value="LysM domain"/>
    <property type="match status" value="1"/>
</dbReference>
<evidence type="ECO:0000259" key="2">
    <source>
        <dbReference type="PROSITE" id="PS51782"/>
    </source>
</evidence>
<dbReference type="SMART" id="SM00257">
    <property type="entry name" value="LysM"/>
    <property type="match status" value="1"/>
</dbReference>
<dbReference type="Proteomes" id="UP000250266">
    <property type="component" value="Unassembled WGS sequence"/>
</dbReference>
<keyword evidence="1" id="KW-0812">Transmembrane</keyword>
<dbReference type="CDD" id="cd00118">
    <property type="entry name" value="LysM"/>
    <property type="match status" value="1"/>
</dbReference>
<dbReference type="InterPro" id="IPR018392">
    <property type="entry name" value="LysM"/>
</dbReference>
<accession>A0A8E2JA92</accession>
<feature type="transmembrane region" description="Helical" evidence="1">
    <location>
        <begin position="83"/>
        <end position="102"/>
    </location>
</feature>
<dbReference type="AlphaFoldDB" id="A0A8E2JA92"/>